<evidence type="ECO:0008006" key="14">
    <source>
        <dbReference type="Google" id="ProtNLM"/>
    </source>
</evidence>
<reference evidence="12 13" key="1">
    <citation type="journal article" date="2017" name="Front. Microbiol.">
        <title>Comparative Genomic Analysis of the Class Epsilonproteobacteria and Proposed Reclassification to Epsilonbacteraeota (phyl. nov.).</title>
        <authorList>
            <person name="Waite D.W."/>
            <person name="Vanwonterghem I."/>
            <person name="Rinke C."/>
            <person name="Parks D.H."/>
            <person name="Zhang Y."/>
            <person name="Takai K."/>
            <person name="Sievert S.M."/>
            <person name="Simon J."/>
            <person name="Campbell B.J."/>
            <person name="Hanson T.E."/>
            <person name="Woyke T."/>
            <person name="Klotz M.G."/>
            <person name="Hugenholtz P."/>
        </authorList>
    </citation>
    <scope>NUCLEOTIDE SEQUENCE [LARGE SCALE GENOMIC DNA]</scope>
    <source>
        <strain evidence="12">UBA12443</strain>
    </source>
</reference>
<dbReference type="PANTHER" id="PTHR35809:SF1">
    <property type="entry name" value="ARCHAETIDYLSERINE DECARBOXYLASE PROENZYME-RELATED"/>
    <property type="match status" value="1"/>
</dbReference>
<evidence type="ECO:0000256" key="5">
    <source>
        <dbReference type="ARBA" id="ARBA00023136"/>
    </source>
</evidence>
<name>A0A2D3WK51_9BACT</name>
<comment type="caution">
    <text evidence="12">The sequence shown here is derived from an EMBL/GenBank/DDBJ whole genome shotgun (WGS) entry which is preliminary data.</text>
</comment>
<accession>A0A2D3WK51</accession>
<evidence type="ECO:0000313" key="13">
    <source>
        <dbReference type="Proteomes" id="UP000228859"/>
    </source>
</evidence>
<keyword evidence="11" id="KW-1133">Transmembrane helix</keyword>
<sequence>MMSVQNDTFILSSRGWLISAVIGSLFLFFTMTALHLFQFITGALLLVVLAIFRNPERNTAENESDAIISSVDGVVLSIEETIVEDQKMSKVTIMNSLWDVSMLRAPFDCVVEGFKIRHGASLPLYNPLSDTLNEKAVISFRSPKGDEIYIEHLSEQSCFPIGIEVEKTQKFKEGGRYGFLAKGRSIIYLPAHTRLSVNAGSNVRAGESVIGYLNAA</sequence>
<dbReference type="AlphaFoldDB" id="A0A2D3WK51"/>
<keyword evidence="8" id="KW-0456">Lyase</keyword>
<evidence type="ECO:0000313" key="12">
    <source>
        <dbReference type="EMBL" id="DAB38676.1"/>
    </source>
</evidence>
<dbReference type="Proteomes" id="UP000228859">
    <property type="component" value="Unassembled WGS sequence"/>
</dbReference>
<organism evidence="12 13">
    <name type="scientific">Sulfuricurvum kujiense</name>
    <dbReference type="NCBI Taxonomy" id="148813"/>
    <lineage>
        <taxon>Bacteria</taxon>
        <taxon>Pseudomonadati</taxon>
        <taxon>Campylobacterota</taxon>
        <taxon>Epsilonproteobacteria</taxon>
        <taxon>Campylobacterales</taxon>
        <taxon>Sulfurimonadaceae</taxon>
        <taxon>Sulfuricurvum</taxon>
    </lineage>
</organism>
<keyword evidence="7" id="KW-0594">Phospholipid biosynthesis</keyword>
<protein>
    <recommendedName>
        <fullName evidence="14">Phosphatidylserine decarboxylase</fullName>
    </recommendedName>
</protein>
<keyword evidence="1" id="KW-1003">Cell membrane</keyword>
<evidence type="ECO:0000256" key="9">
    <source>
        <dbReference type="ARBA" id="ARBA00023264"/>
    </source>
</evidence>
<dbReference type="Pfam" id="PF02666">
    <property type="entry name" value="PS_Dcarbxylase"/>
    <property type="match status" value="1"/>
</dbReference>
<keyword evidence="2" id="KW-0444">Lipid biosynthesis</keyword>
<keyword evidence="4" id="KW-0443">Lipid metabolism</keyword>
<keyword evidence="10" id="KW-0670">Pyruvate</keyword>
<keyword evidence="5 11" id="KW-0472">Membrane</keyword>
<keyword evidence="11" id="KW-0812">Transmembrane</keyword>
<keyword evidence="9" id="KW-1208">Phospholipid metabolism</keyword>
<evidence type="ECO:0000256" key="11">
    <source>
        <dbReference type="SAM" id="Phobius"/>
    </source>
</evidence>
<feature type="transmembrane region" description="Helical" evidence="11">
    <location>
        <begin position="35"/>
        <end position="52"/>
    </location>
</feature>
<proteinExistence type="predicted"/>
<evidence type="ECO:0000256" key="6">
    <source>
        <dbReference type="ARBA" id="ARBA00023145"/>
    </source>
</evidence>
<dbReference type="GO" id="GO:0004609">
    <property type="term" value="F:phosphatidylserine decarboxylase activity"/>
    <property type="evidence" value="ECO:0007669"/>
    <property type="project" value="InterPro"/>
</dbReference>
<evidence type="ECO:0000256" key="8">
    <source>
        <dbReference type="ARBA" id="ARBA00023239"/>
    </source>
</evidence>
<evidence type="ECO:0000256" key="7">
    <source>
        <dbReference type="ARBA" id="ARBA00023209"/>
    </source>
</evidence>
<evidence type="ECO:0000256" key="1">
    <source>
        <dbReference type="ARBA" id="ARBA00022475"/>
    </source>
</evidence>
<keyword evidence="3" id="KW-0210">Decarboxylase</keyword>
<evidence type="ECO:0000256" key="2">
    <source>
        <dbReference type="ARBA" id="ARBA00022516"/>
    </source>
</evidence>
<evidence type="ECO:0000256" key="3">
    <source>
        <dbReference type="ARBA" id="ARBA00022793"/>
    </source>
</evidence>
<evidence type="ECO:0000256" key="10">
    <source>
        <dbReference type="ARBA" id="ARBA00023317"/>
    </source>
</evidence>
<dbReference type="GO" id="GO:0008654">
    <property type="term" value="P:phospholipid biosynthetic process"/>
    <property type="evidence" value="ECO:0007669"/>
    <property type="project" value="UniProtKB-KW"/>
</dbReference>
<dbReference type="EMBL" id="DLUI01000069">
    <property type="protein sequence ID" value="DAB38676.1"/>
    <property type="molecule type" value="Genomic_DNA"/>
</dbReference>
<dbReference type="InterPro" id="IPR033175">
    <property type="entry name" value="PSD-A"/>
</dbReference>
<evidence type="ECO:0000256" key="4">
    <source>
        <dbReference type="ARBA" id="ARBA00023098"/>
    </source>
</evidence>
<dbReference type="PANTHER" id="PTHR35809">
    <property type="entry name" value="ARCHAETIDYLSERINE DECARBOXYLASE PROENZYME-RELATED"/>
    <property type="match status" value="1"/>
</dbReference>
<dbReference type="InterPro" id="IPR003817">
    <property type="entry name" value="PS_Dcarbxylase"/>
</dbReference>
<gene>
    <name evidence="12" type="ORF">CFH83_04630</name>
</gene>
<keyword evidence="6" id="KW-0865">Zymogen</keyword>